<sequence length="273" mass="31261">MTKLACRYAIIQFMPYPETGEFANVGIALACPKTGFFDFRLEKRKYARVTSFFDELDGQVYKRSVYNFNAELNRIKLTLSAQFVSPDELRENFDHLVRPREAIVRFGNARVLVTESPEKTLNQLFDYYVGRNFVTKEYQETQLAKRVASIVNSLDLKLPFREDKIGSQDYAVTFPLVQTIPNFGVAKLIKPLYLGQDEPNKIYTHGDGWIAKISRLHKLGFLPSQVLFTIKMPDGAHERRIAAAKSIEKELKNLGVYVVDSLEKDKIVEFASS</sequence>
<dbReference type="AlphaFoldDB" id="A0A202BD70"/>
<evidence type="ECO:0000313" key="2">
    <source>
        <dbReference type="Proteomes" id="UP000196342"/>
    </source>
</evidence>
<evidence type="ECO:0008006" key="3">
    <source>
        <dbReference type="Google" id="ProtNLM"/>
    </source>
</evidence>
<dbReference type="EMBL" id="NHOO01000004">
    <property type="protein sequence ID" value="OVE49428.1"/>
    <property type="molecule type" value="Genomic_DNA"/>
</dbReference>
<protein>
    <recommendedName>
        <fullName evidence="3">DUF3037 domain-containing protein</fullName>
    </recommendedName>
</protein>
<dbReference type="Proteomes" id="UP000196342">
    <property type="component" value="Unassembled WGS sequence"/>
</dbReference>
<keyword evidence="2" id="KW-1185">Reference proteome</keyword>
<comment type="caution">
    <text evidence="1">The sequence shown here is derived from an EMBL/GenBank/DDBJ whole genome shotgun (WGS) entry which is preliminary data.</text>
</comment>
<dbReference type="Pfam" id="PF11236">
    <property type="entry name" value="DUF3037"/>
    <property type="match status" value="1"/>
</dbReference>
<name>A0A202BD70_CHRVL</name>
<proteinExistence type="predicted"/>
<evidence type="ECO:0000313" key="1">
    <source>
        <dbReference type="EMBL" id="OVE49428.1"/>
    </source>
</evidence>
<dbReference type="InterPro" id="IPR021398">
    <property type="entry name" value="DUF3037"/>
</dbReference>
<accession>A0A202BD70</accession>
<gene>
    <name evidence="1" type="ORF">CBW21_05970</name>
</gene>
<reference evidence="1 2" key="1">
    <citation type="submission" date="2017-05" db="EMBL/GenBank/DDBJ databases">
        <title>Chromobacterium violaceum GHPS1 isolated from Hydrocarbon polluted soil in French Guiana display an awesome secondary metabolite arsenal and a battery of drug and heavy-metal-resistance and detoxification of xenobiotics proteins.</title>
        <authorList>
            <person name="Belbahri L."/>
        </authorList>
    </citation>
    <scope>NUCLEOTIDE SEQUENCE [LARGE SCALE GENOMIC DNA]</scope>
    <source>
        <strain evidence="1 2">GHPS1</strain>
    </source>
</reference>
<dbReference type="RefSeq" id="WP_087697490.1">
    <property type="nucleotide sequence ID" value="NZ_NHOO01000004.1"/>
</dbReference>
<organism evidence="1 2">
    <name type="scientific">Chromobacterium violaceum</name>
    <dbReference type="NCBI Taxonomy" id="536"/>
    <lineage>
        <taxon>Bacteria</taxon>
        <taxon>Pseudomonadati</taxon>
        <taxon>Pseudomonadota</taxon>
        <taxon>Betaproteobacteria</taxon>
        <taxon>Neisseriales</taxon>
        <taxon>Chromobacteriaceae</taxon>
        <taxon>Chromobacterium</taxon>
    </lineage>
</organism>